<dbReference type="PANTHER" id="PTHR43143">
    <property type="entry name" value="METALLOPHOSPHOESTERASE, CALCINEURIN SUPERFAMILY"/>
    <property type="match status" value="1"/>
</dbReference>
<protein>
    <submittedName>
        <fullName evidence="2">TIGR03767 family metallophosphoesterase</fullName>
    </submittedName>
</protein>
<dbReference type="PANTHER" id="PTHR43143:SF1">
    <property type="entry name" value="SERINE_THREONINE-PROTEIN PHOSPHATASE CPPED1"/>
    <property type="match status" value="1"/>
</dbReference>
<dbReference type="Proteomes" id="UP000481583">
    <property type="component" value="Unassembled WGS sequence"/>
</dbReference>
<comment type="caution">
    <text evidence="2">The sequence shown here is derived from an EMBL/GenBank/DDBJ whole genome shotgun (WGS) entry which is preliminary data.</text>
</comment>
<dbReference type="InterPro" id="IPR022506">
    <property type="entry name" value="Metallophosphoesterase_PPA1498"/>
</dbReference>
<sequence length="584" mass="62748">MNGLNRRAFLTAAGAVGVAGAATGFGVSLGSGGSRAAAAVPPPSLALLRGGREHGAVGAAKAVAPSAAGTTLETAAAARGHAGYRRLAKGPGWQRVIRNDLAGGKKGRDERRKTLAAFAQFTDLHIVDVQHPLRYEYLRTETASAWRPQEALTIPATVALIERVNALRNAPATGAPLSFVMTTGDNTDNNSKLELDWFLTAMSGGPIVPNSGDPKAYEGVQNSGLPLYWQPESDHRDSDKKLGFPRVDGFLKAAIREAKSPGLNLPWYSTIGNHDLLPGGCYGSSVNGFFADFAVGGRKLETLPPEQAARAWKAVKKGLDPKGHDFEELLRSHRKKMRGVTPDLRRAPFSRREYVAAHLDPRHRGAGPVGHGYTRANLMEGHLYYTFEIAPGVLGISLDTTDPGGDYRGSVGTSQLRWLERTLKQAQRADGAAYTIVFSHHTSETMTNTQPDPSAPKEKRHGGDEVLELLKSHPGVLAWINGHSHKNKITPHGTLWEISTASHIDYPQLARIIELTDNGDGTLSLFTTLIESAAPDAADLTDLTQTGLAALYRELAFNAPAPDRAEPLTGQPSDRNTELLLRKP</sequence>
<organism evidence="2 3">
    <name type="scientific">Streptomyces coryli</name>
    <dbReference type="NCBI Taxonomy" id="1128680"/>
    <lineage>
        <taxon>Bacteria</taxon>
        <taxon>Bacillati</taxon>
        <taxon>Actinomycetota</taxon>
        <taxon>Actinomycetes</taxon>
        <taxon>Kitasatosporales</taxon>
        <taxon>Streptomycetaceae</taxon>
        <taxon>Streptomyces</taxon>
    </lineage>
</organism>
<dbReference type="InterPro" id="IPR029052">
    <property type="entry name" value="Metallo-depent_PP-like"/>
</dbReference>
<dbReference type="EMBL" id="JAAKZV010000012">
    <property type="protein sequence ID" value="NGN63296.1"/>
    <property type="molecule type" value="Genomic_DNA"/>
</dbReference>
<dbReference type="AlphaFoldDB" id="A0A6G4TV26"/>
<gene>
    <name evidence="2" type="ORF">G5C51_05165</name>
</gene>
<dbReference type="Gene3D" id="3.60.21.10">
    <property type="match status" value="1"/>
</dbReference>
<accession>A0A6G4TV26</accession>
<dbReference type="NCBIfam" id="TIGR03767">
    <property type="entry name" value="P_acnes_RR"/>
    <property type="match status" value="1"/>
</dbReference>
<dbReference type="SUPFAM" id="SSF56300">
    <property type="entry name" value="Metallo-dependent phosphatases"/>
    <property type="match status" value="1"/>
</dbReference>
<dbReference type="InterPro" id="IPR051918">
    <property type="entry name" value="STPP_CPPED1"/>
</dbReference>
<name>A0A6G4TV26_9ACTN</name>
<evidence type="ECO:0000256" key="1">
    <source>
        <dbReference type="SAM" id="MobiDB-lite"/>
    </source>
</evidence>
<reference evidence="2 3" key="1">
    <citation type="submission" date="2020-02" db="EMBL/GenBank/DDBJ databases">
        <title>Whole-genome analyses of novel actinobacteria.</title>
        <authorList>
            <person name="Sahin N."/>
        </authorList>
    </citation>
    <scope>NUCLEOTIDE SEQUENCE [LARGE SCALE GENOMIC DNA]</scope>
    <source>
        <strain evidence="2 3">A7024</strain>
    </source>
</reference>
<dbReference type="PROSITE" id="PS51318">
    <property type="entry name" value="TAT"/>
    <property type="match status" value="1"/>
</dbReference>
<evidence type="ECO:0000313" key="3">
    <source>
        <dbReference type="Proteomes" id="UP000481583"/>
    </source>
</evidence>
<feature type="region of interest" description="Disordered" evidence="1">
    <location>
        <begin position="562"/>
        <end position="584"/>
    </location>
</feature>
<dbReference type="InterPro" id="IPR006311">
    <property type="entry name" value="TAT_signal"/>
</dbReference>
<proteinExistence type="predicted"/>
<dbReference type="RefSeq" id="WP_165232371.1">
    <property type="nucleotide sequence ID" value="NZ_JAAKZV010000012.1"/>
</dbReference>
<feature type="compositionally biased region" description="Basic and acidic residues" evidence="1">
    <location>
        <begin position="575"/>
        <end position="584"/>
    </location>
</feature>
<evidence type="ECO:0000313" key="2">
    <source>
        <dbReference type="EMBL" id="NGN63296.1"/>
    </source>
</evidence>
<keyword evidence="3" id="KW-1185">Reference proteome</keyword>